<comment type="similarity">
    <text evidence="3 8">Belongs to the glycosyl hydrolase 13 family.</text>
</comment>
<keyword evidence="5 9" id="KW-0378">Hydrolase</keyword>
<feature type="region of interest" description="Disordered" evidence="10">
    <location>
        <begin position="115"/>
        <end position="134"/>
    </location>
</feature>
<proteinExistence type="inferred from homology"/>
<evidence type="ECO:0000256" key="4">
    <source>
        <dbReference type="ARBA" id="ARBA00012595"/>
    </source>
</evidence>
<dbReference type="Gramene" id="Pp3c13_20160V3.3">
    <property type="protein sequence ID" value="Pp3c13_20160V3.3"/>
    <property type="gene ID" value="Pp3c13_20160"/>
</dbReference>
<dbReference type="Gramene" id="Pp3c13_20160V3.2">
    <property type="protein sequence ID" value="Pp3c13_20160V3.2"/>
    <property type="gene ID" value="Pp3c13_20160"/>
</dbReference>
<dbReference type="Pfam" id="PF00128">
    <property type="entry name" value="Alpha-amylase"/>
    <property type="match status" value="1"/>
</dbReference>
<dbReference type="GeneID" id="112290588"/>
<dbReference type="Pfam" id="PF07821">
    <property type="entry name" value="Alpha-amyl_C2"/>
    <property type="match status" value="1"/>
</dbReference>
<dbReference type="EnsemblPlants" id="Pp3c13_20160V3.3">
    <property type="protein sequence ID" value="Pp3c13_20160V3.3"/>
    <property type="gene ID" value="Pp3c13_20160"/>
</dbReference>
<dbReference type="EMBL" id="ABEU02000013">
    <property type="protein sequence ID" value="PNR42782.1"/>
    <property type="molecule type" value="Genomic_DNA"/>
</dbReference>
<dbReference type="KEGG" id="ppp:112290588"/>
<evidence type="ECO:0000256" key="8">
    <source>
        <dbReference type="RuleBase" id="RU003615"/>
    </source>
</evidence>
<feature type="domain" description="Glycosyl hydrolase family 13 catalytic" evidence="11">
    <location>
        <begin position="143"/>
        <end position="479"/>
    </location>
</feature>
<feature type="compositionally biased region" description="Basic residues" evidence="10">
    <location>
        <begin position="121"/>
        <end position="132"/>
    </location>
</feature>
<evidence type="ECO:0000313" key="14">
    <source>
        <dbReference type="EnsemblPlants" id="Pp3c13_20160V3.1"/>
    </source>
</evidence>
<dbReference type="EnsemblPlants" id="Pp3c13_20160V3.2">
    <property type="protein sequence ID" value="Pp3c13_20160V3.2"/>
    <property type="gene ID" value="Pp3c13_20160"/>
</dbReference>
<dbReference type="InterPro" id="IPR017853">
    <property type="entry name" value="GH"/>
</dbReference>
<dbReference type="SMART" id="SM00810">
    <property type="entry name" value="Alpha-amyl_C2"/>
    <property type="match status" value="1"/>
</dbReference>
<keyword evidence="15" id="KW-1185">Reference proteome</keyword>
<dbReference type="SUPFAM" id="SSF51011">
    <property type="entry name" value="Glycosyl hydrolase domain"/>
    <property type="match status" value="1"/>
</dbReference>
<sequence length="544" mass="60865">MASITNQGAQASGLRECSISNSMRSSIGHKAMNVCMTPSTSSASSTFFSSKRLHGTHSTPRRINLSAGSASIRSSIEAPKAAKEAVENVKNAPNATMEAVEGAIKAVEGTAEAVTDAAKPQLKRSRSHHKARGGNIKADPLRVIMFQGFNWESWKSSCWYDVMGETAEDLAAAGITDVWFPPSSHSVSPQGYMPGRLYDLNDCKYGNEEKLRETIEKFHRVGVRCIADIVVNHRCGEEQDERGEWVIFEGGTPDDALDWGPWAIVGDDYPYGNGTGAPDTGDDFEAAPDIDHTNDIVQSDLIVWMNWMKFKIGFDGWRFDFAKGYGGYFVGRYIRKTEPQFAVGEFWTSLNYGHDGLEYNQDSHRQQLVDWIHATKERSTAFDFTTKGILQEAVKGQLWRLRDPNSKPPGLIGYWPSKAVTFLDNHDTGSTQGHWPFPGEHIMQGYAYILTHPGNPCIFYDHFYDWGLKEEIKTLIDVRKRNDINAKSKVHICCAEHDLYVAKIDDRVILKMGPRYDIGDLAPNCDEYKIAAVGKDYCVWEKCT</sequence>
<dbReference type="OMA" id="CVVIMSN"/>
<evidence type="ECO:0000256" key="3">
    <source>
        <dbReference type="ARBA" id="ARBA00008061"/>
    </source>
</evidence>
<evidence type="ECO:0000256" key="10">
    <source>
        <dbReference type="SAM" id="MobiDB-lite"/>
    </source>
</evidence>
<evidence type="ECO:0000313" key="15">
    <source>
        <dbReference type="Proteomes" id="UP000006727"/>
    </source>
</evidence>
<dbReference type="PRINTS" id="PR00110">
    <property type="entry name" value="ALPHAAMYLASE"/>
</dbReference>
<keyword evidence="6 9" id="KW-0119">Carbohydrate metabolism</keyword>
<dbReference type="InterPro" id="IPR006047">
    <property type="entry name" value="GH13_cat_dom"/>
</dbReference>
<dbReference type="GO" id="GO:0005509">
    <property type="term" value="F:calcium ion binding"/>
    <property type="evidence" value="ECO:0007669"/>
    <property type="project" value="InterPro"/>
</dbReference>
<reference evidence="13 15" key="2">
    <citation type="journal article" date="2018" name="Plant J.">
        <title>The Physcomitrella patens chromosome-scale assembly reveals moss genome structure and evolution.</title>
        <authorList>
            <person name="Lang D."/>
            <person name="Ullrich K.K."/>
            <person name="Murat F."/>
            <person name="Fuchs J."/>
            <person name="Jenkins J."/>
            <person name="Haas F.B."/>
            <person name="Piednoel M."/>
            <person name="Gundlach H."/>
            <person name="Van Bel M."/>
            <person name="Meyberg R."/>
            <person name="Vives C."/>
            <person name="Morata J."/>
            <person name="Symeonidi A."/>
            <person name="Hiss M."/>
            <person name="Muchero W."/>
            <person name="Kamisugi Y."/>
            <person name="Saleh O."/>
            <person name="Blanc G."/>
            <person name="Decker E.L."/>
            <person name="van Gessel N."/>
            <person name="Grimwood J."/>
            <person name="Hayes R.D."/>
            <person name="Graham S.W."/>
            <person name="Gunter L.E."/>
            <person name="McDaniel S.F."/>
            <person name="Hoernstein S.N.W."/>
            <person name="Larsson A."/>
            <person name="Li F.W."/>
            <person name="Perroud P.F."/>
            <person name="Phillips J."/>
            <person name="Ranjan P."/>
            <person name="Rokshar D.S."/>
            <person name="Rothfels C.J."/>
            <person name="Schneider L."/>
            <person name="Shu S."/>
            <person name="Stevenson D.W."/>
            <person name="Thummler F."/>
            <person name="Tillich M."/>
            <person name="Villarreal Aguilar J.C."/>
            <person name="Widiez T."/>
            <person name="Wong G.K."/>
            <person name="Wymore A."/>
            <person name="Zhang Y."/>
            <person name="Zimmer A.D."/>
            <person name="Quatrano R.S."/>
            <person name="Mayer K.F.X."/>
            <person name="Goodstein D."/>
            <person name="Casacuberta J.M."/>
            <person name="Vandepoele K."/>
            <person name="Reski R."/>
            <person name="Cuming A.C."/>
            <person name="Tuskan G.A."/>
            <person name="Maumus F."/>
            <person name="Salse J."/>
            <person name="Schmutz J."/>
            <person name="Rensing S.A."/>
        </authorList>
    </citation>
    <scope>NUCLEOTIDE SEQUENCE [LARGE SCALE GENOMIC DNA]</scope>
    <source>
        <strain evidence="14 15">cv. Gransden 2004</strain>
    </source>
</reference>
<dbReference type="EC" id="3.2.1.1" evidence="4 9"/>
<dbReference type="InterPro" id="IPR006046">
    <property type="entry name" value="Alpha_amylase"/>
</dbReference>
<dbReference type="InterPro" id="IPR012850">
    <property type="entry name" value="A-amylase_bs_C"/>
</dbReference>
<evidence type="ECO:0000259" key="12">
    <source>
        <dbReference type="SMART" id="SM00810"/>
    </source>
</evidence>
<dbReference type="RefSeq" id="XP_024392771.1">
    <property type="nucleotide sequence ID" value="XM_024537003.2"/>
</dbReference>
<organism evidence="13">
    <name type="scientific">Physcomitrium patens</name>
    <name type="common">Spreading-leaved earth moss</name>
    <name type="synonym">Physcomitrella patens</name>
    <dbReference type="NCBI Taxonomy" id="3218"/>
    <lineage>
        <taxon>Eukaryota</taxon>
        <taxon>Viridiplantae</taxon>
        <taxon>Streptophyta</taxon>
        <taxon>Embryophyta</taxon>
        <taxon>Bryophyta</taxon>
        <taxon>Bryophytina</taxon>
        <taxon>Bryopsida</taxon>
        <taxon>Funariidae</taxon>
        <taxon>Funariales</taxon>
        <taxon>Funariaceae</taxon>
        <taxon>Physcomitrium</taxon>
    </lineage>
</organism>
<keyword evidence="7 9" id="KW-0326">Glycosidase</keyword>
<dbReference type="CDD" id="cd11314">
    <property type="entry name" value="AmyAc_arch_bac_plant_AmyA"/>
    <property type="match status" value="1"/>
</dbReference>
<feature type="domain" description="Alpha-amylase C-terminal beta-sheet" evidence="12">
    <location>
        <begin position="480"/>
        <end position="542"/>
    </location>
</feature>
<dbReference type="Gramene" id="Pp3c13_20160V3.1">
    <property type="protein sequence ID" value="Pp3c13_20160V3.1"/>
    <property type="gene ID" value="Pp3c13_20160"/>
</dbReference>
<dbReference type="STRING" id="3218.A0A2K1JML3"/>
<dbReference type="AlphaFoldDB" id="A0A2K1JML3"/>
<dbReference type="SMART" id="SM00642">
    <property type="entry name" value="Aamy"/>
    <property type="match status" value="1"/>
</dbReference>
<dbReference type="PaxDb" id="3218-PP1S223_59V6.1"/>
<dbReference type="OrthoDB" id="550577at2759"/>
<dbReference type="GO" id="GO:0004556">
    <property type="term" value="F:alpha-amylase activity"/>
    <property type="evidence" value="ECO:0000318"/>
    <property type="project" value="GO_Central"/>
</dbReference>
<comment type="catalytic activity">
    <reaction evidence="1 9">
        <text>Endohydrolysis of (1-&gt;4)-alpha-D-glucosidic linkages in polysaccharides containing three or more (1-&gt;4)-alpha-linked D-glucose units.</text>
        <dbReference type="EC" id="3.2.1.1"/>
    </reaction>
</comment>
<dbReference type="EnsemblPlants" id="Pp3c13_20160V3.1">
    <property type="protein sequence ID" value="Pp3c13_20160V3.1"/>
    <property type="gene ID" value="Pp3c13_20160"/>
</dbReference>
<dbReference type="GO" id="GO:0005987">
    <property type="term" value="P:sucrose catabolic process"/>
    <property type="evidence" value="ECO:0000318"/>
    <property type="project" value="GO_Central"/>
</dbReference>
<dbReference type="Proteomes" id="UP000006727">
    <property type="component" value="Chromosome 13"/>
</dbReference>
<evidence type="ECO:0000256" key="6">
    <source>
        <dbReference type="ARBA" id="ARBA00023277"/>
    </source>
</evidence>
<protein>
    <recommendedName>
        <fullName evidence="4 9">Alpha-amylase</fullName>
        <ecNumber evidence="4 9">3.2.1.1</ecNumber>
    </recommendedName>
</protein>
<dbReference type="SUPFAM" id="SSF51445">
    <property type="entry name" value="(Trans)glycosidases"/>
    <property type="match status" value="1"/>
</dbReference>
<evidence type="ECO:0000256" key="5">
    <source>
        <dbReference type="ARBA" id="ARBA00022801"/>
    </source>
</evidence>
<dbReference type="PANTHER" id="PTHR43447">
    <property type="entry name" value="ALPHA-AMYLASE"/>
    <property type="match status" value="1"/>
</dbReference>
<dbReference type="Gene3D" id="3.20.20.80">
    <property type="entry name" value="Glycosidases"/>
    <property type="match status" value="1"/>
</dbReference>
<evidence type="ECO:0000313" key="13">
    <source>
        <dbReference type="EMBL" id="PNR42782.1"/>
    </source>
</evidence>
<evidence type="ECO:0000259" key="11">
    <source>
        <dbReference type="SMART" id="SM00642"/>
    </source>
</evidence>
<evidence type="ECO:0000256" key="2">
    <source>
        <dbReference type="ARBA" id="ARBA00001913"/>
    </source>
</evidence>
<reference evidence="14" key="3">
    <citation type="submission" date="2020-12" db="UniProtKB">
        <authorList>
            <consortium name="EnsemblPlants"/>
        </authorList>
    </citation>
    <scope>IDENTIFICATION</scope>
</reference>
<accession>A0A2K1JML3</accession>
<dbReference type="RefSeq" id="XP_024392772.1">
    <property type="nucleotide sequence ID" value="XM_024537004.2"/>
</dbReference>
<name>A0A2K1JML3_PHYPA</name>
<evidence type="ECO:0000256" key="7">
    <source>
        <dbReference type="ARBA" id="ARBA00023295"/>
    </source>
</evidence>
<dbReference type="FunCoup" id="A0A2K1JML3">
    <property type="interactions" value="136"/>
</dbReference>
<reference evidence="13 15" key="1">
    <citation type="journal article" date="2008" name="Science">
        <title>The Physcomitrella genome reveals evolutionary insights into the conquest of land by plants.</title>
        <authorList>
            <person name="Rensing S."/>
            <person name="Lang D."/>
            <person name="Zimmer A."/>
            <person name="Terry A."/>
            <person name="Salamov A."/>
            <person name="Shapiro H."/>
            <person name="Nishiyama T."/>
            <person name="Perroud P.-F."/>
            <person name="Lindquist E."/>
            <person name="Kamisugi Y."/>
            <person name="Tanahashi T."/>
            <person name="Sakakibara K."/>
            <person name="Fujita T."/>
            <person name="Oishi K."/>
            <person name="Shin-I T."/>
            <person name="Kuroki Y."/>
            <person name="Toyoda A."/>
            <person name="Suzuki Y."/>
            <person name="Hashimoto A."/>
            <person name="Yamaguchi K."/>
            <person name="Sugano A."/>
            <person name="Kohara Y."/>
            <person name="Fujiyama A."/>
            <person name="Anterola A."/>
            <person name="Aoki S."/>
            <person name="Ashton N."/>
            <person name="Barbazuk W.B."/>
            <person name="Barker E."/>
            <person name="Bennetzen J."/>
            <person name="Bezanilla M."/>
            <person name="Blankenship R."/>
            <person name="Cho S.H."/>
            <person name="Dutcher S."/>
            <person name="Estelle M."/>
            <person name="Fawcett J.A."/>
            <person name="Gundlach H."/>
            <person name="Hanada K."/>
            <person name="Heyl A."/>
            <person name="Hicks K.A."/>
            <person name="Hugh J."/>
            <person name="Lohr M."/>
            <person name="Mayer K."/>
            <person name="Melkozernov A."/>
            <person name="Murata T."/>
            <person name="Nelson D."/>
            <person name="Pils B."/>
            <person name="Prigge M."/>
            <person name="Reiss B."/>
            <person name="Renner T."/>
            <person name="Rombauts S."/>
            <person name="Rushton P."/>
            <person name="Sanderfoot A."/>
            <person name="Schween G."/>
            <person name="Shiu S.-H."/>
            <person name="Stueber K."/>
            <person name="Theodoulou F.L."/>
            <person name="Tu H."/>
            <person name="Van de Peer Y."/>
            <person name="Verrier P.J."/>
            <person name="Waters E."/>
            <person name="Wood A."/>
            <person name="Yang L."/>
            <person name="Cove D."/>
            <person name="Cuming A."/>
            <person name="Hasebe M."/>
            <person name="Lucas S."/>
            <person name="Mishler D.B."/>
            <person name="Reski R."/>
            <person name="Grigoriev I."/>
            <person name="Quatrano R.S."/>
            <person name="Boore J.L."/>
        </authorList>
    </citation>
    <scope>NUCLEOTIDE SEQUENCE [LARGE SCALE GENOMIC DNA]</scope>
    <source>
        <strain evidence="14 15">cv. Gransden 2004</strain>
    </source>
</reference>
<comment type="cofactor">
    <cofactor evidence="2">
        <name>Ca(2+)</name>
        <dbReference type="ChEBI" id="CHEBI:29108"/>
    </cofactor>
</comment>
<dbReference type="Gene3D" id="2.60.40.1180">
    <property type="entry name" value="Golgi alpha-mannosidase II"/>
    <property type="match status" value="1"/>
</dbReference>
<evidence type="ECO:0000256" key="9">
    <source>
        <dbReference type="RuleBase" id="RU361134"/>
    </source>
</evidence>
<evidence type="ECO:0000256" key="1">
    <source>
        <dbReference type="ARBA" id="ARBA00000548"/>
    </source>
</evidence>
<dbReference type="InterPro" id="IPR013780">
    <property type="entry name" value="Glyco_hydro_b"/>
</dbReference>
<gene>
    <name evidence="14" type="primary">LOC112290588</name>
    <name evidence="13" type="ORF">PHYPA_017612</name>
</gene>